<comment type="caution">
    <text evidence="1">The sequence shown here is derived from an EMBL/GenBank/DDBJ whole genome shotgun (WGS) entry which is preliminary data.</text>
</comment>
<dbReference type="EMBL" id="RQJO01000007">
    <property type="protein sequence ID" value="RRB07233.1"/>
    <property type="molecule type" value="Genomic_DNA"/>
</dbReference>
<name>A0A3P1C2E2_9BACT</name>
<evidence type="ECO:0000313" key="1">
    <source>
        <dbReference type="EMBL" id="RRB07233.1"/>
    </source>
</evidence>
<reference evidence="1 2" key="1">
    <citation type="submission" date="2018-11" db="EMBL/GenBank/DDBJ databases">
        <authorList>
            <person name="Zhou Z."/>
            <person name="Wang G."/>
        </authorList>
    </citation>
    <scope>NUCLEOTIDE SEQUENCE [LARGE SCALE GENOMIC DNA]</scope>
    <source>
        <strain evidence="1 2">KCTC52004</strain>
    </source>
</reference>
<evidence type="ECO:0000313" key="2">
    <source>
        <dbReference type="Proteomes" id="UP000271925"/>
    </source>
</evidence>
<dbReference type="RefSeq" id="WP_124871815.1">
    <property type="nucleotide sequence ID" value="NZ_RQJO01000007.1"/>
</dbReference>
<protein>
    <submittedName>
        <fullName evidence="1">Uncharacterized protein</fullName>
    </submittedName>
</protein>
<keyword evidence="2" id="KW-1185">Reference proteome</keyword>
<accession>A0A3P1C2E2</accession>
<gene>
    <name evidence="1" type="ORF">EHT25_05495</name>
</gene>
<dbReference type="Proteomes" id="UP000271925">
    <property type="component" value="Unassembled WGS sequence"/>
</dbReference>
<organism evidence="1 2">
    <name type="scientific">Larkinella rosea</name>
    <dbReference type="NCBI Taxonomy" id="2025312"/>
    <lineage>
        <taxon>Bacteria</taxon>
        <taxon>Pseudomonadati</taxon>
        <taxon>Bacteroidota</taxon>
        <taxon>Cytophagia</taxon>
        <taxon>Cytophagales</taxon>
        <taxon>Spirosomataceae</taxon>
        <taxon>Larkinella</taxon>
    </lineage>
</organism>
<proteinExistence type="predicted"/>
<dbReference type="OrthoDB" id="9757728at2"/>
<sequence>MNLKEIQQTANKMETERAQNQAQLLLLTGMANDLNNQIQALQLKGSLTDSEKSTLDSFTSQAARLQLRTTATRKTIATSKLKRFQEFQDLFQEAPQQLIEQLTDDLPIVLFPVRIETHFHSENNRHELWVRVYPDDITTFTHENELTADEITAGEAYWKSVWETRKQPEDEGKKTRETLWNGLANRFGVNRAAWVARQTKPTNWYGKWRLLPELILKTQDPPKPQAWSKAPHTRLMPSQFVFMAYGPSGKAFEVVGKPVPDYLVMGPDPLLEESAFSRDANNKLVIGKEMAWLFDFEEAVAVGMAVKIPITVDWVQRGFEKLIALGVRFTSDATQSKDLLENLFQNHTYSAGGFGILPQGTPTNNTDKAASGFSDADRTGPQLETPDGVPLFKPTPDFYQQTDGQRLAEALGISTESMSFTENAQRTDIAEALSMNNALWPATWGMMLDDLLKPLVTRKQQDLARQFFTEFVTGRGFLPAIRVGNQPYGLLVTSSLNDWQFTVREMGADREFWGKLLQILRQLSVQYSVLLPKVSFAGKAGDANETLLNIIGLQASSVVFHSRKAVTDLYAWNYLNFQKSNFLSNILWNAINTAKSQQLSRLTFDVSKDFLLEKLIFLSRTEELNGPVIDADPRTPFSETAPIQPYDGTNNYIDWLLKSDLQTIKNQQFRDKDNNPTAAPKALLYQLLRRAYLEEFGQSITKWLVNQQFIDDSPLEKQIQNIGSLNDLSKEDYLQLNASKVRLGNQNVAIGDYIRTLIPKPGTAYNGPTEMLPLMGVVKALQTLKNLPTARLERLFAEHLDLCSYRLDGWQTGLFARRLYNLQHASDHSYQRKGTYLGAYGWVENLQANTAKQAFPQTSYPKPLQEPDNKPIYEDPTNGGYIQTPSLRHAVTAAVLRNAYLSQGSDNPRLAVNLSSERVRMAMTYLEGIQNGQDLAALLGYQLERGLHDRSLFLNQYIYVLRARFPLISKKLTDVPDGAPQEVIEARNVINGYDLLEYARTHPQLQGIAGLPAPNSPEMQQILAELDRLTNALDALADLSLSESVFQAVQGNFDRAGGMLQAISEGKMPPEPEIVETPRSGTSITHRVAVCLQTTGVSDRHPAWGTTASPRSKANRFVNHWLGERLPKPADIRFRYQSGDVDDTLSLAQFDLQPLDLVLMAGAELGNLSSELERWLIYQIRLNFNVSDQQAIQFSFSPAGQAVKLGGLLPLLNAMKKIVTEARPLHALDFFPQTAAYLEGEPNPQGYQDLAVFRAYLEAEIADLKSITAVLKSKTALLKTALEQARTTQQTVVELAKLTAVRASLADLARYGWTEALPNSTNGNSVLVADELLAQAEGMVSFFEKVTSQNGFDGFDALTPEQQVERCREVARQIYGKSFNWVPAFRFLNQSQLTNGIQHSPDMLSQPTELVMENWLQTRARVRPAMENAETLAFHHDLYQEQPFALTPVQLPYVTGEKWVGETFSESLRNQDRLSLVLHQAPGDTAQNQAGFLLDEWNELIPTDKETTGVTFHYNRPNATPPQAILIAVAPVLNGKWTWLELENILTDTLNRSKLRAIEPDMLTDTDYFQVLPAVLNDFSTGGISTVFTNGSTLATS</sequence>